<feature type="chain" id="PRO_5046593524" description="OprD family porin" evidence="1">
    <location>
        <begin position="24"/>
        <end position="448"/>
    </location>
</feature>
<sequence>MRNKLVAVAIAGALAMLSVGAHADDNDNVNSLSDLFTQGHVDGELRLYQFNRTYDYDAASKPSARAFGGSILLNAQTASLDGFSAGASLISANALGSLAENPKRVDTTLMGASDSLTALGQAYLQYKNDWFMARAGDQYLNTPWMGNSDGRLLPNSYEALTVDFTPVKGWDIIGIRELSYKSRTSSDYFDDNNYYPTTYQGDTLYGGNQGLPATAKQTNGTWVLGTTYVNGGLKAQGWYYDFLNFARMGYADGSYVFKTGTGFDPVIGFQALTESGGGSDNVLVANQLKINGVAGTKVDSSAWGANLGVVIPNGRFDLFYNKLDQENGAVGGGSIISPFTASYATDPLYTSSMIRGLVEAGPGHAWKAKMTYGFFDNRLQLVGAYAKYTTDLNGNSHDTYFDIIYNFDGFLKGFQIRDRWEKSSGGINNLNPGNKPFTYNRVMLTYKF</sequence>
<comment type="caution">
    <text evidence="2">The sequence shown here is derived from an EMBL/GenBank/DDBJ whole genome shotgun (WGS) entry which is preliminary data.</text>
</comment>
<name>A0ABV3QA30_9GAMM</name>
<dbReference type="Gene3D" id="2.40.160.10">
    <property type="entry name" value="Porin"/>
    <property type="match status" value="1"/>
</dbReference>
<evidence type="ECO:0000256" key="1">
    <source>
        <dbReference type="SAM" id="SignalP"/>
    </source>
</evidence>
<dbReference type="EMBL" id="JBFOHK010000001">
    <property type="protein sequence ID" value="MEW9570698.1"/>
    <property type="molecule type" value="Genomic_DNA"/>
</dbReference>
<organism evidence="2 3">
    <name type="scientific">Rhodanobacter lycopersici</name>
    <dbReference type="NCBI Taxonomy" id="3162487"/>
    <lineage>
        <taxon>Bacteria</taxon>
        <taxon>Pseudomonadati</taxon>
        <taxon>Pseudomonadota</taxon>
        <taxon>Gammaproteobacteria</taxon>
        <taxon>Lysobacterales</taxon>
        <taxon>Rhodanobacteraceae</taxon>
        <taxon>Rhodanobacter</taxon>
    </lineage>
</organism>
<evidence type="ECO:0000313" key="3">
    <source>
        <dbReference type="Proteomes" id="UP001556220"/>
    </source>
</evidence>
<dbReference type="Proteomes" id="UP001556220">
    <property type="component" value="Unassembled WGS sequence"/>
</dbReference>
<gene>
    <name evidence="2" type="ORF">ABQJ54_02965</name>
</gene>
<keyword evidence="3" id="KW-1185">Reference proteome</keyword>
<evidence type="ECO:0000313" key="2">
    <source>
        <dbReference type="EMBL" id="MEW9570698.1"/>
    </source>
</evidence>
<dbReference type="InterPro" id="IPR023614">
    <property type="entry name" value="Porin_dom_sf"/>
</dbReference>
<dbReference type="RefSeq" id="WP_367852774.1">
    <property type="nucleotide sequence ID" value="NZ_JBFOHK010000001.1"/>
</dbReference>
<accession>A0ABV3QA30</accession>
<proteinExistence type="predicted"/>
<keyword evidence="1" id="KW-0732">Signal</keyword>
<evidence type="ECO:0008006" key="4">
    <source>
        <dbReference type="Google" id="ProtNLM"/>
    </source>
</evidence>
<feature type="signal peptide" evidence="1">
    <location>
        <begin position="1"/>
        <end position="23"/>
    </location>
</feature>
<reference evidence="2 3" key="1">
    <citation type="submission" date="2024-06" db="EMBL/GenBank/DDBJ databases">
        <authorList>
            <person name="Woo H."/>
        </authorList>
    </citation>
    <scope>NUCLEOTIDE SEQUENCE [LARGE SCALE GENOMIC DNA]</scope>
    <source>
        <strain evidence="2 3">Si-c</strain>
    </source>
</reference>
<protein>
    <recommendedName>
        <fullName evidence="4">OprD family porin</fullName>
    </recommendedName>
</protein>